<evidence type="ECO:0000313" key="6">
    <source>
        <dbReference type="Proteomes" id="UP000444174"/>
    </source>
</evidence>
<feature type="domain" description="Multidrug resistance protein MdtA-like barrel-sandwich hybrid" evidence="3">
    <location>
        <begin position="47"/>
        <end position="243"/>
    </location>
</feature>
<dbReference type="Proteomes" id="UP000444174">
    <property type="component" value="Unassembled WGS sequence"/>
</dbReference>
<feature type="coiled-coil region" evidence="1">
    <location>
        <begin position="87"/>
        <end position="187"/>
    </location>
</feature>
<dbReference type="Gene3D" id="1.10.287.470">
    <property type="entry name" value="Helix hairpin bin"/>
    <property type="match status" value="1"/>
</dbReference>
<dbReference type="Pfam" id="PF25963">
    <property type="entry name" value="Beta-barrel_AAEA"/>
    <property type="match status" value="1"/>
</dbReference>
<name>A0A843YH28_9RHOB</name>
<evidence type="ECO:0000259" key="3">
    <source>
        <dbReference type="Pfam" id="PF25917"/>
    </source>
</evidence>
<protein>
    <submittedName>
        <fullName evidence="5">HlyD family efflux transporter periplasmic adaptor subunit</fullName>
    </submittedName>
</protein>
<evidence type="ECO:0000259" key="4">
    <source>
        <dbReference type="Pfam" id="PF25963"/>
    </source>
</evidence>
<organism evidence="5 6">
    <name type="scientific">Tritonibacter litoralis</name>
    <dbReference type="NCBI Taxonomy" id="2662264"/>
    <lineage>
        <taxon>Bacteria</taxon>
        <taxon>Pseudomonadati</taxon>
        <taxon>Pseudomonadota</taxon>
        <taxon>Alphaproteobacteria</taxon>
        <taxon>Rhodobacterales</taxon>
        <taxon>Paracoccaceae</taxon>
        <taxon>Tritonibacter</taxon>
    </lineage>
</organism>
<dbReference type="SUPFAM" id="SSF111369">
    <property type="entry name" value="HlyD-like secretion proteins"/>
    <property type="match status" value="2"/>
</dbReference>
<dbReference type="GO" id="GO:0055085">
    <property type="term" value="P:transmembrane transport"/>
    <property type="evidence" value="ECO:0007669"/>
    <property type="project" value="InterPro"/>
</dbReference>
<dbReference type="Gene3D" id="2.40.50.100">
    <property type="match status" value="1"/>
</dbReference>
<dbReference type="PANTHER" id="PTHR30386">
    <property type="entry name" value="MEMBRANE FUSION SUBUNIT OF EMRAB-TOLC MULTIDRUG EFFLUX PUMP"/>
    <property type="match status" value="1"/>
</dbReference>
<keyword evidence="6" id="KW-1185">Reference proteome</keyword>
<comment type="caution">
    <text evidence="5">The sequence shown here is derived from an EMBL/GenBank/DDBJ whole genome shotgun (WGS) entry which is preliminary data.</text>
</comment>
<evidence type="ECO:0000256" key="1">
    <source>
        <dbReference type="SAM" id="Coils"/>
    </source>
</evidence>
<evidence type="ECO:0000313" key="5">
    <source>
        <dbReference type="EMBL" id="MQQ10466.1"/>
    </source>
</evidence>
<keyword evidence="1" id="KW-0175">Coiled coil</keyword>
<proteinExistence type="predicted"/>
<dbReference type="InterPro" id="IPR058634">
    <property type="entry name" value="AaeA-lik-b-barrel"/>
</dbReference>
<sequence>MVLRLSKKIAVMGAATLCLASAIGGYNYWQTRNNYARTDNAYVRSDKVPIASKVAGYLVEVAVTDNQRVAAGDVLLRIDPIDHQANVRQAKAALAAAKAARARLDEERHMQVLLTDEARARKDAALAEAERTNKDLRRAKSLIDEGWATEARLETATATAVRARSSVEQAQAALKASQQKLRVLDAQAAALDASVEQASALFQISEISLEDTIVRSPINGLVGNLHVEPGQFVRAGSPLLAVVSDEQKWVVANFKETQLENLAPGQLVAIRVDAFGSQEIPGHVDSIAPASGAEFSLLPSDNATGNFIRVVQRIPVKISIASESPLFSRLRAGMSAKVRVDTHSGAEGKTSSEAVTKISTEPSWTQKDG</sequence>
<feature type="domain" description="p-hydroxybenzoic acid efflux pump subunit AaeA-like beta-barrel" evidence="4">
    <location>
        <begin position="249"/>
        <end position="340"/>
    </location>
</feature>
<feature type="compositionally biased region" description="Polar residues" evidence="2">
    <location>
        <begin position="349"/>
        <end position="369"/>
    </location>
</feature>
<dbReference type="PANTHER" id="PTHR30386:SF24">
    <property type="entry name" value="MULTIDRUG RESISTANCE EFFLUX PUMP"/>
    <property type="match status" value="1"/>
</dbReference>
<accession>A0A843YH28</accession>
<gene>
    <name evidence="5" type="ORF">GFB49_18535</name>
</gene>
<dbReference type="EMBL" id="WIBF01000015">
    <property type="protein sequence ID" value="MQQ10466.1"/>
    <property type="molecule type" value="Genomic_DNA"/>
</dbReference>
<dbReference type="InterPro" id="IPR050739">
    <property type="entry name" value="MFP"/>
</dbReference>
<dbReference type="RefSeq" id="WP_153217466.1">
    <property type="nucleotide sequence ID" value="NZ_WIBF01000015.1"/>
</dbReference>
<reference evidence="5 6" key="1">
    <citation type="submission" date="2019-10" db="EMBL/GenBank/DDBJ databases">
        <title>Epibacterium sp. nov., isolated from seawater.</title>
        <authorList>
            <person name="Zhang X."/>
            <person name="Li N."/>
        </authorList>
    </citation>
    <scope>NUCLEOTIDE SEQUENCE [LARGE SCALE GENOMIC DNA]</scope>
    <source>
        <strain evidence="5 6">SM1979</strain>
    </source>
</reference>
<dbReference type="Gene3D" id="2.40.30.170">
    <property type="match status" value="1"/>
</dbReference>
<feature type="region of interest" description="Disordered" evidence="2">
    <location>
        <begin position="339"/>
        <end position="369"/>
    </location>
</feature>
<evidence type="ECO:0000256" key="2">
    <source>
        <dbReference type="SAM" id="MobiDB-lite"/>
    </source>
</evidence>
<dbReference type="InterPro" id="IPR058625">
    <property type="entry name" value="MdtA-like_BSH"/>
</dbReference>
<dbReference type="AlphaFoldDB" id="A0A843YH28"/>
<dbReference type="Pfam" id="PF25917">
    <property type="entry name" value="BSH_RND"/>
    <property type="match status" value="1"/>
</dbReference>